<dbReference type="GO" id="GO:0006935">
    <property type="term" value="P:chemotaxis"/>
    <property type="evidence" value="ECO:0007669"/>
    <property type="project" value="InterPro"/>
</dbReference>
<dbReference type="Gene3D" id="1.10.287.950">
    <property type="entry name" value="Methyl-accepting chemotaxis protein"/>
    <property type="match status" value="1"/>
</dbReference>
<comment type="similarity">
    <text evidence="3">Belongs to the methyl-accepting chemotaxis (MCP) protein family.</text>
</comment>
<evidence type="ECO:0000256" key="4">
    <source>
        <dbReference type="PROSITE-ProRule" id="PRU00284"/>
    </source>
</evidence>
<evidence type="ECO:0000313" key="6">
    <source>
        <dbReference type="EMBL" id="AHZ10938.1"/>
    </source>
</evidence>
<dbReference type="GO" id="GO:0007165">
    <property type="term" value="P:signal transduction"/>
    <property type="evidence" value="ECO:0007669"/>
    <property type="project" value="UniProtKB-KW"/>
</dbReference>
<protein>
    <submittedName>
        <fullName evidence="6">Methyl-accepting chemotaxis protein</fullName>
    </submittedName>
</protein>
<dbReference type="InterPro" id="IPR004089">
    <property type="entry name" value="MCPsignal_dom"/>
</dbReference>
<dbReference type="EMBL" id="KJ468740">
    <property type="protein sequence ID" value="AHZ10938.1"/>
    <property type="molecule type" value="Genomic_DNA"/>
</dbReference>
<dbReference type="SMART" id="SM00283">
    <property type="entry name" value="MA"/>
    <property type="match status" value="1"/>
</dbReference>
<dbReference type="PANTHER" id="PTHR32089">
    <property type="entry name" value="METHYL-ACCEPTING CHEMOTAXIS PROTEIN MCPB"/>
    <property type="match status" value="1"/>
</dbReference>
<dbReference type="GO" id="GO:0004888">
    <property type="term" value="F:transmembrane signaling receptor activity"/>
    <property type="evidence" value="ECO:0007669"/>
    <property type="project" value="InterPro"/>
</dbReference>
<dbReference type="PROSITE" id="PS50111">
    <property type="entry name" value="CHEMOTAXIS_TRANSDUC_2"/>
    <property type="match status" value="1"/>
</dbReference>
<gene>
    <name evidence="6" type="ORF">tc_PAI_036</name>
</gene>
<dbReference type="GO" id="GO:0016020">
    <property type="term" value="C:membrane"/>
    <property type="evidence" value="ECO:0007669"/>
    <property type="project" value="UniProtKB-SubCell"/>
</dbReference>
<evidence type="ECO:0000256" key="1">
    <source>
        <dbReference type="ARBA" id="ARBA00004370"/>
    </source>
</evidence>
<feature type="domain" description="Methyl-accepting transducer" evidence="5">
    <location>
        <begin position="48"/>
        <end position="284"/>
    </location>
</feature>
<dbReference type="RefSeq" id="WP_050505238.1">
    <property type="nucleotide sequence ID" value="NZ_JASKZQ010000041.1"/>
</dbReference>
<dbReference type="PRINTS" id="PR00260">
    <property type="entry name" value="CHEMTRNSDUCR"/>
</dbReference>
<sequence length="320" mass="34612">MVLITNELKNIKDGKLINSEVNGHSEEIRILTESKLKLADTISACQNVVSSINESDEETKVLVGAFVSSSEQELQDIEQIAAAATELSATSREVADNAVNAEQANATMSEAIHSGVTVLDKTQAIVNDINSSLGSAFDIISELRAYSEEINPIVEMISSVSEQTNLLALNAAIEAARAGEYGRGFAVVAEEVRALAERTQKSTVSIQEVVTRLQNKSIEADEIMSLNSSLIDESIKVTNELNISFVNISREVQQLSSINAMVAAAAEEQSIVTEDISKRINEVSRGVEENIKNIHIAANEMTARGILLDELDSQLSFFNV</sequence>
<dbReference type="Pfam" id="PF00015">
    <property type="entry name" value="MCPsignal"/>
    <property type="match status" value="1"/>
</dbReference>
<comment type="subcellular location">
    <subcellularLocation>
        <location evidence="1">Membrane</location>
    </subcellularLocation>
</comment>
<evidence type="ECO:0000256" key="3">
    <source>
        <dbReference type="ARBA" id="ARBA00029447"/>
    </source>
</evidence>
<accession>A0A024B4C6</accession>
<dbReference type="SUPFAM" id="SSF58104">
    <property type="entry name" value="Methyl-accepting chemotaxis protein (MCP) signaling domain"/>
    <property type="match status" value="1"/>
</dbReference>
<dbReference type="PANTHER" id="PTHR32089:SF33">
    <property type="entry name" value="TOXIN COREGULATED PILUS BIOSYNTHESIS PROTEIN I"/>
    <property type="match status" value="1"/>
</dbReference>
<keyword evidence="2 4" id="KW-0807">Transducer</keyword>
<name>A0A024B4C6_VIBPH</name>
<evidence type="ECO:0000259" key="5">
    <source>
        <dbReference type="PROSITE" id="PS50111"/>
    </source>
</evidence>
<dbReference type="AlphaFoldDB" id="A0A024B4C6"/>
<proteinExistence type="inferred from homology"/>
<dbReference type="InterPro" id="IPR004090">
    <property type="entry name" value="Chemotax_Me-accpt_rcpt"/>
</dbReference>
<reference evidence="6" key="1">
    <citation type="submission" date="2014-02" db="EMBL/GenBank/DDBJ databases">
        <title>Insectcidical toxin genes in the bacterium Vibrio parahaemolyticus isolated from acute hepatopancreatic necrosis disease-affected shrimp.</title>
        <authorList>
            <person name="Tang K.F.J."/>
            <person name="Lightner D.V."/>
        </authorList>
    </citation>
    <scope>NUCLEOTIDE SEQUENCE</scope>
    <source>
        <strain evidence="6">A3</strain>
    </source>
</reference>
<evidence type="ECO:0000256" key="2">
    <source>
        <dbReference type="ARBA" id="ARBA00023224"/>
    </source>
</evidence>
<organism evidence="6">
    <name type="scientific">Vibrio parahaemolyticus</name>
    <dbReference type="NCBI Taxonomy" id="670"/>
    <lineage>
        <taxon>Bacteria</taxon>
        <taxon>Pseudomonadati</taxon>
        <taxon>Pseudomonadota</taxon>
        <taxon>Gammaproteobacteria</taxon>
        <taxon>Vibrionales</taxon>
        <taxon>Vibrionaceae</taxon>
        <taxon>Vibrio</taxon>
    </lineage>
</organism>